<dbReference type="Proteomes" id="UP000005143">
    <property type="component" value="Unassembled WGS sequence"/>
</dbReference>
<dbReference type="Pfam" id="PF00753">
    <property type="entry name" value="Lactamase_B"/>
    <property type="match status" value="1"/>
</dbReference>
<organism evidence="2 3">
    <name type="scientific">Patulibacter medicamentivorans</name>
    <dbReference type="NCBI Taxonomy" id="1097667"/>
    <lineage>
        <taxon>Bacteria</taxon>
        <taxon>Bacillati</taxon>
        <taxon>Actinomycetota</taxon>
        <taxon>Thermoleophilia</taxon>
        <taxon>Solirubrobacterales</taxon>
        <taxon>Patulibacteraceae</taxon>
        <taxon>Patulibacter</taxon>
    </lineage>
</organism>
<dbReference type="AlphaFoldDB" id="H0EAU5"/>
<dbReference type="SMART" id="SM00849">
    <property type="entry name" value="Lactamase_B"/>
    <property type="match status" value="1"/>
</dbReference>
<name>H0EAU5_9ACTN</name>
<protein>
    <recommendedName>
        <fullName evidence="1">Metallo-beta-lactamase domain-containing protein</fullName>
    </recommendedName>
</protein>
<dbReference type="InterPro" id="IPR050662">
    <property type="entry name" value="Sec-metab_biosynth-thioest"/>
</dbReference>
<evidence type="ECO:0000259" key="1">
    <source>
        <dbReference type="SMART" id="SM00849"/>
    </source>
</evidence>
<evidence type="ECO:0000313" key="2">
    <source>
        <dbReference type="EMBL" id="EHN09163.1"/>
    </source>
</evidence>
<comment type="caution">
    <text evidence="2">The sequence shown here is derived from an EMBL/GenBank/DDBJ whole genome shotgun (WGS) entry which is preliminary data.</text>
</comment>
<dbReference type="RefSeq" id="WP_007578504.1">
    <property type="nucleotide sequence ID" value="NZ_AGUD01000299.1"/>
</dbReference>
<dbReference type="SUPFAM" id="SSF56281">
    <property type="entry name" value="Metallo-hydrolase/oxidoreductase"/>
    <property type="match status" value="1"/>
</dbReference>
<dbReference type="InterPro" id="IPR001279">
    <property type="entry name" value="Metallo-B-lactamas"/>
</dbReference>
<gene>
    <name evidence="2" type="ORF">PAI11_39700</name>
</gene>
<dbReference type="PANTHER" id="PTHR23131">
    <property type="entry name" value="ENDORIBONUCLEASE LACTB2"/>
    <property type="match status" value="1"/>
</dbReference>
<sequence>MSSSSPAPGGPGHPLAAAAGVHPIPLPTPFPVGDVNAWLIEDDPLTLVDVGPGSARALVALEAGLAARGHRIEDLERVVLTHEHVDHVGLAAIVVERSGAEVAAIDLLAPRLADPAGIGRRETRFMARAMQRHGLPSDVAVALVALQQGHQAWAGDPVPVGRALTAGDRLPFAGRSLEVLYRPGHSMTDTVLLDRERSIAIGGDHLIGAISSNPILACDPAALDPRLPAPEAEARVSTLRRYVASLRETAALAPAVVLAGHGDAVTDVAGLVAERLRLHERRKGKILGLLGEGEPASAFDLARRMWGDTALKQPFLVISEVLGHLDLLIDDDAIVAERADDVDRWRPR</sequence>
<evidence type="ECO:0000313" key="3">
    <source>
        <dbReference type="Proteomes" id="UP000005143"/>
    </source>
</evidence>
<dbReference type="PANTHER" id="PTHR23131:SF4">
    <property type="entry name" value="METALLO-BETA-LACTAMASE SUPERFAMILY POTEIN"/>
    <property type="match status" value="1"/>
</dbReference>
<dbReference type="OrthoDB" id="2971563at2"/>
<dbReference type="InterPro" id="IPR036866">
    <property type="entry name" value="RibonucZ/Hydroxyglut_hydro"/>
</dbReference>
<feature type="domain" description="Metallo-beta-lactamase" evidence="1">
    <location>
        <begin position="34"/>
        <end position="261"/>
    </location>
</feature>
<dbReference type="EMBL" id="AGUD01000299">
    <property type="protein sequence ID" value="EHN09163.1"/>
    <property type="molecule type" value="Genomic_DNA"/>
</dbReference>
<keyword evidence="3" id="KW-1185">Reference proteome</keyword>
<accession>H0EAU5</accession>
<dbReference type="Gene3D" id="3.60.15.10">
    <property type="entry name" value="Ribonuclease Z/Hydroxyacylglutathione hydrolase-like"/>
    <property type="match status" value="1"/>
</dbReference>
<proteinExistence type="predicted"/>
<reference evidence="2 3" key="1">
    <citation type="journal article" date="2013" name="Biodegradation">
        <title>Quantitative proteomic analysis of ibuprofen-degrading Patulibacter sp. strain I11.</title>
        <authorList>
            <person name="Almeida B."/>
            <person name="Kjeldal H."/>
            <person name="Lolas I."/>
            <person name="Knudsen A.D."/>
            <person name="Carvalho G."/>
            <person name="Nielsen K.L."/>
            <person name="Barreto Crespo M.T."/>
            <person name="Stensballe A."/>
            <person name="Nielsen J.L."/>
        </authorList>
    </citation>
    <scope>NUCLEOTIDE SEQUENCE [LARGE SCALE GENOMIC DNA]</scope>
    <source>
        <strain evidence="2 3">I11</strain>
    </source>
</reference>